<feature type="domain" description="DUF732" evidence="2">
    <location>
        <begin position="54"/>
        <end position="123"/>
    </location>
</feature>
<dbReference type="InterPro" id="IPR007969">
    <property type="entry name" value="DUF732"/>
</dbReference>
<evidence type="ECO:0000313" key="4">
    <source>
        <dbReference type="Proteomes" id="UP000192772"/>
    </source>
</evidence>
<name>A0A1X0D8M6_9MYCO</name>
<feature type="chain" id="PRO_5039713813" description="DUF732 domain-containing protein" evidence="1">
    <location>
        <begin position="46"/>
        <end position="123"/>
    </location>
</feature>
<dbReference type="EMBL" id="MVHP01000002">
    <property type="protein sequence ID" value="ORA68766.1"/>
    <property type="molecule type" value="Genomic_DNA"/>
</dbReference>
<accession>A0A1X0D8M6</accession>
<organism evidence="3 4">
    <name type="scientific">Mycolicibacterium elephantis</name>
    <dbReference type="NCBI Taxonomy" id="81858"/>
    <lineage>
        <taxon>Bacteria</taxon>
        <taxon>Bacillati</taxon>
        <taxon>Actinomycetota</taxon>
        <taxon>Actinomycetes</taxon>
        <taxon>Mycobacteriales</taxon>
        <taxon>Mycobacteriaceae</taxon>
        <taxon>Mycolicibacterium</taxon>
    </lineage>
</organism>
<protein>
    <recommendedName>
        <fullName evidence="2">DUF732 domain-containing protein</fullName>
    </recommendedName>
</protein>
<keyword evidence="1" id="KW-0732">Signal</keyword>
<evidence type="ECO:0000256" key="1">
    <source>
        <dbReference type="SAM" id="SignalP"/>
    </source>
</evidence>
<gene>
    <name evidence="3" type="ORF">BST23_02785</name>
</gene>
<evidence type="ECO:0000313" key="3">
    <source>
        <dbReference type="EMBL" id="ORA68766.1"/>
    </source>
</evidence>
<dbReference type="Pfam" id="PF05305">
    <property type="entry name" value="DUF732"/>
    <property type="match status" value="1"/>
</dbReference>
<proteinExistence type="predicted"/>
<dbReference type="AlphaFoldDB" id="A0A1X0D8M6"/>
<sequence>MYSAVVDHVAGRPRSRGMKMGMGSFRRCTTAVLAALLVGAGGVVAAAPANAGKDDDEFIELLDIEGVPYANETEVIRAGKQYCLDRSRPNANMGQVNNDVMTKMEWSISELQDFARSAMRTLC</sequence>
<dbReference type="STRING" id="81858.BST23_02785"/>
<evidence type="ECO:0000259" key="2">
    <source>
        <dbReference type="Pfam" id="PF05305"/>
    </source>
</evidence>
<reference evidence="3 4" key="1">
    <citation type="submission" date="2017-02" db="EMBL/GenBank/DDBJ databases">
        <title>The new phylogeny of genus Mycobacterium.</title>
        <authorList>
            <person name="Tortoli E."/>
            <person name="Trovato A."/>
            <person name="Cirillo D.M."/>
        </authorList>
    </citation>
    <scope>NUCLEOTIDE SEQUENCE [LARGE SCALE GENOMIC DNA]</scope>
    <source>
        <strain evidence="3 4">FI-09383</strain>
    </source>
</reference>
<feature type="signal peptide" evidence="1">
    <location>
        <begin position="1"/>
        <end position="45"/>
    </location>
</feature>
<dbReference type="Proteomes" id="UP000192772">
    <property type="component" value="Unassembled WGS sequence"/>
</dbReference>
<comment type="caution">
    <text evidence="3">The sequence shown here is derived from an EMBL/GenBank/DDBJ whole genome shotgun (WGS) entry which is preliminary data.</text>
</comment>